<evidence type="ECO:0000256" key="1">
    <source>
        <dbReference type="SAM" id="SignalP"/>
    </source>
</evidence>
<dbReference type="Proteomes" id="UP000295070">
    <property type="component" value="Chromosome 9"/>
</dbReference>
<gene>
    <name evidence="2" type="ORF">EPR50_G00098450</name>
</gene>
<dbReference type="STRING" id="8167.A0A484D0Y1"/>
<proteinExistence type="predicted"/>
<reference evidence="2 3" key="1">
    <citation type="submission" date="2019-01" db="EMBL/GenBank/DDBJ databases">
        <title>A chromosome-scale genome assembly of the yellow perch, Perca flavescens.</title>
        <authorList>
            <person name="Feron R."/>
            <person name="Morvezen R."/>
            <person name="Bestin A."/>
            <person name="Haffray P."/>
            <person name="Klopp C."/>
            <person name="Zahm M."/>
            <person name="Cabau C."/>
            <person name="Roques C."/>
            <person name="Donnadieu C."/>
            <person name="Bouchez O."/>
            <person name="Christie M."/>
            <person name="Larson W."/>
            <person name="Guiguen Y."/>
        </authorList>
    </citation>
    <scope>NUCLEOTIDE SEQUENCE [LARGE SCALE GENOMIC DNA]</scope>
    <source>
        <strain evidence="2">YP-PL-M2</strain>
        <tissue evidence="2">Blood</tissue>
    </source>
</reference>
<accession>A0A484D0Y1</accession>
<keyword evidence="1" id="KW-0732">Signal</keyword>
<protein>
    <submittedName>
        <fullName evidence="2">Uncharacterized protein</fullName>
    </submittedName>
</protein>
<name>A0A484D0Y1_PERFV</name>
<keyword evidence="3" id="KW-1185">Reference proteome</keyword>
<evidence type="ECO:0000313" key="2">
    <source>
        <dbReference type="EMBL" id="TDH08520.1"/>
    </source>
</evidence>
<dbReference type="EMBL" id="SCKG01000009">
    <property type="protein sequence ID" value="TDH08520.1"/>
    <property type="molecule type" value="Genomic_DNA"/>
</dbReference>
<evidence type="ECO:0000313" key="3">
    <source>
        <dbReference type="Proteomes" id="UP000295070"/>
    </source>
</evidence>
<feature type="signal peptide" evidence="1">
    <location>
        <begin position="1"/>
        <end position="21"/>
    </location>
</feature>
<organism evidence="2 3">
    <name type="scientific">Perca flavescens</name>
    <name type="common">American yellow perch</name>
    <name type="synonym">Morone flavescens</name>
    <dbReference type="NCBI Taxonomy" id="8167"/>
    <lineage>
        <taxon>Eukaryota</taxon>
        <taxon>Metazoa</taxon>
        <taxon>Chordata</taxon>
        <taxon>Craniata</taxon>
        <taxon>Vertebrata</taxon>
        <taxon>Euteleostomi</taxon>
        <taxon>Actinopterygii</taxon>
        <taxon>Neopterygii</taxon>
        <taxon>Teleostei</taxon>
        <taxon>Neoteleostei</taxon>
        <taxon>Acanthomorphata</taxon>
        <taxon>Eupercaria</taxon>
        <taxon>Perciformes</taxon>
        <taxon>Percoidei</taxon>
        <taxon>Percidae</taxon>
        <taxon>Percinae</taxon>
        <taxon>Perca</taxon>
    </lineage>
</organism>
<comment type="caution">
    <text evidence="2">The sequence shown here is derived from an EMBL/GenBank/DDBJ whole genome shotgun (WGS) entry which is preliminary data.</text>
</comment>
<feature type="chain" id="PRO_5019868480" evidence="1">
    <location>
        <begin position="22"/>
        <end position="81"/>
    </location>
</feature>
<dbReference type="AlphaFoldDB" id="A0A484D0Y1"/>
<sequence length="81" mass="9645">MGVQHYWLLMLLVDCRDRVTGAVSGISPYIKHYEGLSYDREDLHRKHLRAKRASHLQEHTLQLDFTAFHRTFRLRLKRNAA</sequence>